<dbReference type="Proteomes" id="UP000653343">
    <property type="component" value="Unassembled WGS sequence"/>
</dbReference>
<evidence type="ECO:0000256" key="5">
    <source>
        <dbReference type="ARBA" id="ARBA00022837"/>
    </source>
</evidence>
<feature type="chain" id="PRO_5046810309" description="PilY1 beta-propeller domain-containing protein" evidence="7">
    <location>
        <begin position="30"/>
        <end position="1400"/>
    </location>
</feature>
<accession>A0ABQ2XXI2</accession>
<keyword evidence="10" id="KW-1185">Reference proteome</keyword>
<evidence type="ECO:0000256" key="6">
    <source>
        <dbReference type="ARBA" id="ARBA00023263"/>
    </source>
</evidence>
<keyword evidence="3" id="KW-1029">Fimbrium biogenesis</keyword>
<evidence type="ECO:0000259" key="8">
    <source>
        <dbReference type="Pfam" id="PF05567"/>
    </source>
</evidence>
<evidence type="ECO:0000256" key="7">
    <source>
        <dbReference type="SAM" id="SignalP"/>
    </source>
</evidence>
<feature type="domain" description="PilY1 beta-propeller" evidence="8">
    <location>
        <begin position="931"/>
        <end position="1233"/>
    </location>
</feature>
<evidence type="ECO:0000256" key="4">
    <source>
        <dbReference type="ARBA" id="ARBA00022723"/>
    </source>
</evidence>
<keyword evidence="4" id="KW-0479">Metal-binding</keyword>
<dbReference type="SUPFAM" id="SSF50998">
    <property type="entry name" value="Quinoprotein alcohol dehydrogenase-like"/>
    <property type="match status" value="1"/>
</dbReference>
<keyword evidence="7" id="KW-0732">Signal</keyword>
<dbReference type="InterPro" id="IPR036465">
    <property type="entry name" value="vWFA_dom_sf"/>
</dbReference>
<reference evidence="10" key="1">
    <citation type="journal article" date="2019" name="Int. J. Syst. Evol. Microbiol.">
        <title>The Global Catalogue of Microorganisms (GCM) 10K type strain sequencing project: providing services to taxonomists for standard genome sequencing and annotation.</title>
        <authorList>
            <consortium name="The Broad Institute Genomics Platform"/>
            <consortium name="The Broad Institute Genome Sequencing Center for Infectious Disease"/>
            <person name="Wu L."/>
            <person name="Ma J."/>
        </authorList>
    </citation>
    <scope>NUCLEOTIDE SEQUENCE [LARGE SCALE GENOMIC DNA]</scope>
    <source>
        <strain evidence="10">KCTC 23917</strain>
    </source>
</reference>
<comment type="subcellular location">
    <subcellularLocation>
        <location evidence="1">Fimbrium</location>
    </subcellularLocation>
</comment>
<evidence type="ECO:0000256" key="3">
    <source>
        <dbReference type="ARBA" id="ARBA00022558"/>
    </source>
</evidence>
<dbReference type="InterPro" id="IPR008707">
    <property type="entry name" value="B-propeller_PilY1"/>
</dbReference>
<dbReference type="Gene3D" id="3.40.50.410">
    <property type="entry name" value="von Willebrand factor, type A domain"/>
    <property type="match status" value="1"/>
</dbReference>
<comment type="caution">
    <text evidence="9">The sequence shown here is derived from an EMBL/GenBank/DDBJ whole genome shotgun (WGS) entry which is preliminary data.</text>
</comment>
<protein>
    <recommendedName>
        <fullName evidence="8">PilY1 beta-propeller domain-containing protein</fullName>
    </recommendedName>
</protein>
<dbReference type="Pfam" id="PF05567">
    <property type="entry name" value="T4P_PilY1"/>
    <property type="match status" value="1"/>
</dbReference>
<evidence type="ECO:0000256" key="2">
    <source>
        <dbReference type="ARBA" id="ARBA00008387"/>
    </source>
</evidence>
<name>A0ABQ2XXI2_9BURK</name>
<evidence type="ECO:0000256" key="1">
    <source>
        <dbReference type="ARBA" id="ARBA00004561"/>
    </source>
</evidence>
<comment type="similarity">
    <text evidence="2">Belongs to the PilY1 family.</text>
</comment>
<proteinExistence type="inferred from homology"/>
<evidence type="ECO:0000313" key="9">
    <source>
        <dbReference type="EMBL" id="GGX40525.1"/>
    </source>
</evidence>
<feature type="signal peptide" evidence="7">
    <location>
        <begin position="1"/>
        <end position="29"/>
    </location>
</feature>
<keyword evidence="5" id="KW-0106">Calcium</keyword>
<organism evidence="9 10">
    <name type="scientific">Undibacterium squillarum</name>
    <dbReference type="NCBI Taxonomy" id="1131567"/>
    <lineage>
        <taxon>Bacteria</taxon>
        <taxon>Pseudomonadati</taxon>
        <taxon>Pseudomonadota</taxon>
        <taxon>Betaproteobacteria</taxon>
        <taxon>Burkholderiales</taxon>
        <taxon>Oxalobacteraceae</taxon>
        <taxon>Undibacterium</taxon>
    </lineage>
</organism>
<gene>
    <name evidence="9" type="ORF">GCM10010946_18590</name>
</gene>
<dbReference type="EMBL" id="BMYU01000004">
    <property type="protein sequence ID" value="GGX40525.1"/>
    <property type="molecule type" value="Genomic_DNA"/>
</dbReference>
<sequence>MDKIAMKKSVYLLSFSLVTQMVHSNVAFAAAPLTIPQAPLSTAAISQVKPNLMFILDSSGSMGEKYLPDWAGWVYCAYQLDGYMYFGQDCRQLPPYFSGDFNAVYYNPEIRYQPPVDGAGNEYPSITTYTRVRQNAFDPDSPFVNLLTDLDDFVWCNDNNPSDCLRNNNFLLPSTIGGKRYATQNPVKATGTSKFVSGTPASPVVSAASAVGPYYYRINPGEYCTDDALTDCILASGPSAAYPYPARVRWCDSETNAKTAIPPVGACRATQSATYYNVRYLTGQFNSGAPAATASAASVSIPLALDNCSRSDQTGVERIEVDGVGNILKTATKLSKSSANLINDIIKAGASAGYSFSKDGAGDLVITAPLTLTRDASVKLVKSAASTGSCSITPDQAVLSGYRAARGAIPAGSYGSFTRTDIVPGKTFTRYPGRSDCVSSATSCNYTEEMTNFANWFTYYQSRMQTMKTVVSRSFKPIDNRFRVGFIDIYGQNYLTPKVFNSGTGSQKEAWYAQLFGVKPGGATPLRSALARVGKIFAGKGPAGTSDPVEYSCQQNFALLTTDGFWNTDTESDVQNINGGQIGNQDGGTTARPKFEGPVASSNSLADVAKYYYETDIRNSSFNNCTGALGNDVCTNNVFTSAKDPNNKQHMTTYTLGLGVDGELRYRPDYASASTGDFAKIKNGLMNWPEPVSNTNSAVDDLWHAAVNGGGSYFSAKDPAQLTRSLTASLNEISAKTASGGGAGTSSLNPIGGNNYAYISSYTSVKWQGNIERRTIDTLTGQISKAAGRCVENVVPGNCPLPGAVQQFVENDSIIYRCVTPGLPDVELPVACNGSMNNKVRADSDTRTIYIAGAANTLLPFTASGLQTAGKNSSFFTAANLSQYGNLDPVTQQPAVTLTNLVDYLRGQSQYEDRQSNPPLNRLFRAREAVLGDITESQLAYVGKPTFSYVDAGYDAFKTANASRTPMIYVGANDAMLHAFDADSLEEKWAFIPSAVLGNLWKLADINYAGNHQNFVNGSPVIADVYDGTNWKTILVAGLNGGGRGYFAMDITNPLAPSLLWEFGPSNDSDVGYSFSPPVVTKTSAGQWVVLLSSGYNNGNPGSGLGCVIALNANSGAVSKKICNTSGSAVAPSGLGQLAAWADSPQTNNVTELVYAGDLNGDVWKFNLTTEAVSRLATLKDNNGNRQPVTTEPALGNVKNTKVIFVGTGKYLELADISNRSAQSLYALKDDPALDSPAGVSARSKLVQKTISQSGGTRSINNSNVDYSADLGWYLDWPDSGERITLSPKLDMGTLIVPSNVPSDQACSPGGYGWLNLLDYANGNNKFNTSGGVMAGKMYSSQIVGYNVVYTKNGKRVISIIKENDPNPEKASEDDAGTQRFIGKRIVWRELVPDLVMPKP</sequence>
<evidence type="ECO:0000313" key="10">
    <source>
        <dbReference type="Proteomes" id="UP000653343"/>
    </source>
</evidence>
<keyword evidence="6" id="KW-0281">Fimbrium</keyword>
<dbReference type="InterPro" id="IPR011047">
    <property type="entry name" value="Quinoprotein_ADH-like_sf"/>
</dbReference>